<organism evidence="1 2">
    <name type="scientific">Striga asiatica</name>
    <name type="common">Asiatic witchweed</name>
    <name type="synonym">Buchnera asiatica</name>
    <dbReference type="NCBI Taxonomy" id="4170"/>
    <lineage>
        <taxon>Eukaryota</taxon>
        <taxon>Viridiplantae</taxon>
        <taxon>Streptophyta</taxon>
        <taxon>Embryophyta</taxon>
        <taxon>Tracheophyta</taxon>
        <taxon>Spermatophyta</taxon>
        <taxon>Magnoliopsida</taxon>
        <taxon>eudicotyledons</taxon>
        <taxon>Gunneridae</taxon>
        <taxon>Pentapetalae</taxon>
        <taxon>asterids</taxon>
        <taxon>lamiids</taxon>
        <taxon>Lamiales</taxon>
        <taxon>Orobanchaceae</taxon>
        <taxon>Buchnereae</taxon>
        <taxon>Striga</taxon>
    </lineage>
</organism>
<keyword evidence="2" id="KW-1185">Reference proteome</keyword>
<comment type="caution">
    <text evidence="1">The sequence shown here is derived from an EMBL/GenBank/DDBJ whole genome shotgun (WGS) entry which is preliminary data.</text>
</comment>
<proteinExistence type="predicted"/>
<evidence type="ECO:0000313" key="2">
    <source>
        <dbReference type="Proteomes" id="UP000325081"/>
    </source>
</evidence>
<reference evidence="2" key="1">
    <citation type="journal article" date="2019" name="Curr. Biol.">
        <title>Genome Sequence of Striga asiatica Provides Insight into the Evolution of Plant Parasitism.</title>
        <authorList>
            <person name="Yoshida S."/>
            <person name="Kim S."/>
            <person name="Wafula E.K."/>
            <person name="Tanskanen J."/>
            <person name="Kim Y.M."/>
            <person name="Honaas L."/>
            <person name="Yang Z."/>
            <person name="Spallek T."/>
            <person name="Conn C.E."/>
            <person name="Ichihashi Y."/>
            <person name="Cheong K."/>
            <person name="Cui S."/>
            <person name="Der J.P."/>
            <person name="Gundlach H."/>
            <person name="Jiao Y."/>
            <person name="Hori C."/>
            <person name="Ishida J.K."/>
            <person name="Kasahara H."/>
            <person name="Kiba T."/>
            <person name="Kim M.S."/>
            <person name="Koo N."/>
            <person name="Laohavisit A."/>
            <person name="Lee Y.H."/>
            <person name="Lumba S."/>
            <person name="McCourt P."/>
            <person name="Mortimer J.C."/>
            <person name="Mutuku J.M."/>
            <person name="Nomura T."/>
            <person name="Sasaki-Sekimoto Y."/>
            <person name="Seto Y."/>
            <person name="Wang Y."/>
            <person name="Wakatake T."/>
            <person name="Sakakibara H."/>
            <person name="Demura T."/>
            <person name="Yamaguchi S."/>
            <person name="Yoneyama K."/>
            <person name="Manabe R.I."/>
            <person name="Nelson D.C."/>
            <person name="Schulman A.H."/>
            <person name="Timko M.P."/>
            <person name="dePamphilis C.W."/>
            <person name="Choi D."/>
            <person name="Shirasu K."/>
        </authorList>
    </citation>
    <scope>NUCLEOTIDE SEQUENCE [LARGE SCALE GENOMIC DNA]</scope>
    <source>
        <strain evidence="2">cv. UVA1</strain>
    </source>
</reference>
<name>A0A5A7Q1Y1_STRAF</name>
<dbReference type="AlphaFoldDB" id="A0A5A7Q1Y1"/>
<protein>
    <submittedName>
        <fullName evidence="1">Imidazoleglycerol-phosphate dehydratase</fullName>
    </submittedName>
</protein>
<accession>A0A5A7Q1Y1</accession>
<dbReference type="Proteomes" id="UP000325081">
    <property type="component" value="Unassembled WGS sequence"/>
</dbReference>
<dbReference type="EMBL" id="BKCP01005574">
    <property type="protein sequence ID" value="GER39153.1"/>
    <property type="molecule type" value="Genomic_DNA"/>
</dbReference>
<gene>
    <name evidence="1" type="ORF">STAS_15753</name>
</gene>
<evidence type="ECO:0000313" key="1">
    <source>
        <dbReference type="EMBL" id="GER39153.1"/>
    </source>
</evidence>
<sequence>MHEVGSEVWSRLDSFGKIKLGLIAFEAKGSLVISHGGCLGRVKSAEPYTSRLLRVANLSCPLAPRPLPNPSIASDDYDAEVARELLVEFDRECGRGLERER</sequence>